<organism evidence="1">
    <name type="scientific">marine metagenome</name>
    <dbReference type="NCBI Taxonomy" id="408172"/>
    <lineage>
        <taxon>unclassified sequences</taxon>
        <taxon>metagenomes</taxon>
        <taxon>ecological metagenomes</taxon>
    </lineage>
</organism>
<name>A0A383CWX8_9ZZZZ</name>
<dbReference type="AlphaFoldDB" id="A0A383CWX8"/>
<sequence length="78" mass="8732">MPCPPESRKPPTEAEVLDSARCYADARQRTEVLHRKRTLAVEAERLADCDFHDASNERFTANLEAGDRAMGFTTPVDP</sequence>
<proteinExistence type="predicted"/>
<evidence type="ECO:0000313" key="1">
    <source>
        <dbReference type="EMBL" id="SVE36405.1"/>
    </source>
</evidence>
<accession>A0A383CWX8</accession>
<dbReference type="EMBL" id="UINC01212190">
    <property type="protein sequence ID" value="SVE36405.1"/>
    <property type="molecule type" value="Genomic_DNA"/>
</dbReference>
<reference evidence="1" key="1">
    <citation type="submission" date="2018-05" db="EMBL/GenBank/DDBJ databases">
        <authorList>
            <person name="Lanie J.A."/>
            <person name="Ng W.-L."/>
            <person name="Kazmierczak K.M."/>
            <person name="Andrzejewski T.M."/>
            <person name="Davidsen T.M."/>
            <person name="Wayne K.J."/>
            <person name="Tettelin H."/>
            <person name="Glass J.I."/>
            <person name="Rusch D."/>
            <person name="Podicherti R."/>
            <person name="Tsui H.-C.T."/>
            <person name="Winkler M.E."/>
        </authorList>
    </citation>
    <scope>NUCLEOTIDE SEQUENCE</scope>
</reference>
<protein>
    <submittedName>
        <fullName evidence="1">Uncharacterized protein</fullName>
    </submittedName>
</protein>
<feature type="non-terminal residue" evidence="1">
    <location>
        <position position="78"/>
    </location>
</feature>
<gene>
    <name evidence="1" type="ORF">METZ01_LOCUS489259</name>
</gene>